<evidence type="ECO:0000313" key="1">
    <source>
        <dbReference type="EMBL" id="CAL1671710.1"/>
    </source>
</evidence>
<dbReference type="AlphaFoldDB" id="A0AAV2MWN8"/>
<proteinExistence type="predicted"/>
<organism evidence="1 2">
    <name type="scientific">Lasius platythorax</name>
    <dbReference type="NCBI Taxonomy" id="488582"/>
    <lineage>
        <taxon>Eukaryota</taxon>
        <taxon>Metazoa</taxon>
        <taxon>Ecdysozoa</taxon>
        <taxon>Arthropoda</taxon>
        <taxon>Hexapoda</taxon>
        <taxon>Insecta</taxon>
        <taxon>Pterygota</taxon>
        <taxon>Neoptera</taxon>
        <taxon>Endopterygota</taxon>
        <taxon>Hymenoptera</taxon>
        <taxon>Apocrita</taxon>
        <taxon>Aculeata</taxon>
        <taxon>Formicoidea</taxon>
        <taxon>Formicidae</taxon>
        <taxon>Formicinae</taxon>
        <taxon>Lasius</taxon>
        <taxon>Lasius</taxon>
    </lineage>
</organism>
<accession>A0AAV2MWN8</accession>
<dbReference type="EMBL" id="CAXIPU020000424">
    <property type="protein sequence ID" value="CAL1671710.1"/>
    <property type="molecule type" value="Genomic_DNA"/>
</dbReference>
<evidence type="ECO:0000313" key="2">
    <source>
        <dbReference type="Proteomes" id="UP001497644"/>
    </source>
</evidence>
<name>A0AAV2MWN8_9HYME</name>
<keyword evidence="2" id="KW-1185">Reference proteome</keyword>
<reference evidence="1" key="1">
    <citation type="submission" date="2024-04" db="EMBL/GenBank/DDBJ databases">
        <authorList>
            <consortium name="Molecular Ecology Group"/>
        </authorList>
    </citation>
    <scope>NUCLEOTIDE SEQUENCE</scope>
</reference>
<comment type="caution">
    <text evidence="1">The sequence shown here is derived from an EMBL/GenBank/DDBJ whole genome shotgun (WGS) entry which is preliminary data.</text>
</comment>
<sequence>MDTRARLEHTPGYMLREEAKRDMMRTRAGKRAMKYEEKLERGGSEIARACWKEMKKDTRKGKSKWEIERRVFYEHRGYAAEEIERKREEGWSSLEELERRDRDIQMQERGRRIKESRYNVWYKEIAESRRPEYLERRGKEKSVIRIARFRLGNEMRSARY</sequence>
<gene>
    <name evidence="1" type="ORF">LPLAT_LOCUS5139</name>
</gene>
<protein>
    <submittedName>
        <fullName evidence="1">Uncharacterized protein</fullName>
    </submittedName>
</protein>
<dbReference type="Proteomes" id="UP001497644">
    <property type="component" value="Unassembled WGS sequence"/>
</dbReference>